<name>A0ABP8C3Q0_9ACTN</name>
<dbReference type="NCBIfam" id="TIGR00217">
    <property type="entry name" value="malQ"/>
    <property type="match status" value="1"/>
</dbReference>
<comment type="caution">
    <text evidence="11">The sequence shown here is derived from an EMBL/GenBank/DDBJ whole genome shotgun (WGS) entry which is preliminary data.</text>
</comment>
<proteinExistence type="inferred from homology"/>
<keyword evidence="7 10" id="KW-0119">Carbohydrate metabolism</keyword>
<keyword evidence="12" id="KW-1185">Reference proteome</keyword>
<evidence type="ECO:0000256" key="4">
    <source>
        <dbReference type="ARBA" id="ARBA00020295"/>
    </source>
</evidence>
<evidence type="ECO:0000256" key="1">
    <source>
        <dbReference type="ARBA" id="ARBA00000439"/>
    </source>
</evidence>
<organism evidence="11 12">
    <name type="scientific">Actinomadura meridiana</name>
    <dbReference type="NCBI Taxonomy" id="559626"/>
    <lineage>
        <taxon>Bacteria</taxon>
        <taxon>Bacillati</taxon>
        <taxon>Actinomycetota</taxon>
        <taxon>Actinomycetes</taxon>
        <taxon>Streptosporangiales</taxon>
        <taxon>Thermomonosporaceae</taxon>
        <taxon>Actinomadura</taxon>
    </lineage>
</organism>
<evidence type="ECO:0000256" key="7">
    <source>
        <dbReference type="ARBA" id="ARBA00023277"/>
    </source>
</evidence>
<dbReference type="Gene3D" id="3.20.20.80">
    <property type="entry name" value="Glycosidases"/>
    <property type="match status" value="1"/>
</dbReference>
<evidence type="ECO:0000256" key="2">
    <source>
        <dbReference type="ARBA" id="ARBA00005684"/>
    </source>
</evidence>
<dbReference type="InterPro" id="IPR017853">
    <property type="entry name" value="GH"/>
</dbReference>
<dbReference type="PANTHER" id="PTHR32438:SF5">
    <property type="entry name" value="4-ALPHA-GLUCANOTRANSFERASE DPE1, CHLOROPLASTIC_AMYLOPLASTIC"/>
    <property type="match status" value="1"/>
</dbReference>
<dbReference type="Pfam" id="PF02446">
    <property type="entry name" value="Glyco_hydro_77"/>
    <property type="match status" value="1"/>
</dbReference>
<dbReference type="Proteomes" id="UP001501710">
    <property type="component" value="Unassembled WGS sequence"/>
</dbReference>
<evidence type="ECO:0000256" key="10">
    <source>
        <dbReference type="RuleBase" id="RU361207"/>
    </source>
</evidence>
<keyword evidence="5 10" id="KW-0328">Glycosyltransferase</keyword>
<evidence type="ECO:0000313" key="11">
    <source>
        <dbReference type="EMBL" id="GAA4233158.1"/>
    </source>
</evidence>
<dbReference type="InterPro" id="IPR003385">
    <property type="entry name" value="Glyco_hydro_77"/>
</dbReference>
<keyword evidence="6 10" id="KW-0808">Transferase</keyword>
<evidence type="ECO:0000256" key="3">
    <source>
        <dbReference type="ARBA" id="ARBA00012560"/>
    </source>
</evidence>
<dbReference type="SUPFAM" id="SSF51445">
    <property type="entry name" value="(Trans)glycosidases"/>
    <property type="match status" value="1"/>
</dbReference>
<dbReference type="EMBL" id="BAABAS010000006">
    <property type="protein sequence ID" value="GAA4233158.1"/>
    <property type="molecule type" value="Genomic_DNA"/>
</dbReference>
<evidence type="ECO:0000256" key="6">
    <source>
        <dbReference type="ARBA" id="ARBA00022679"/>
    </source>
</evidence>
<gene>
    <name evidence="11" type="primary">malQ</name>
    <name evidence="11" type="ORF">GCM10022254_34940</name>
</gene>
<evidence type="ECO:0000313" key="12">
    <source>
        <dbReference type="Proteomes" id="UP001501710"/>
    </source>
</evidence>
<reference evidence="12" key="1">
    <citation type="journal article" date="2019" name="Int. J. Syst. Evol. Microbiol.">
        <title>The Global Catalogue of Microorganisms (GCM) 10K type strain sequencing project: providing services to taxonomists for standard genome sequencing and annotation.</title>
        <authorList>
            <consortium name="The Broad Institute Genomics Platform"/>
            <consortium name="The Broad Institute Genome Sequencing Center for Infectious Disease"/>
            <person name="Wu L."/>
            <person name="Ma J."/>
        </authorList>
    </citation>
    <scope>NUCLEOTIDE SEQUENCE [LARGE SCALE GENOMIC DNA]</scope>
    <source>
        <strain evidence="12">JCM 17440</strain>
    </source>
</reference>
<sequence length="728" mass="80381">MGWDVADDKSVAGDKSVADGKGVADGLSELAAAHGVATRYSDWRGHEVRVSRATVVAVLGALGVDASSPGAVRRELARHRERRDSRLPTIIVRRPRDGRRAADRVLDVLRRHVPASSELEVGVDVGALEVLAPPRDFVPPSEQRFQPLDGFDELPLGWHRLRVRWDGREAFTRLLVAPAALRPPPRTWGFTAQLYSVLSRGSWGLGDLRDLADLADWSGRELGAGFVLVNPMHATEPVPPVGPSPYAPMSRRFASPIYLRVEDMPEYAALPPEERERFADLAAGLRLRAREGTLDRDAVWTVKKAAFEAMYRLRGDRPDPAFDDFRKRERGAIERFATWCAISEEQGTADWRRWPPHLRNAGGRAVVEDAAYHARARFYEWLLWRLDEQLTAAQRAAKDAGMPIGVVHDLAVGVPHGSADAWMFGGALASGVSVGAPPDEFNQRGQDWGLRPWRPGDPATEDYRLLRATAAAALRYGGGIRLDHAMQVSRLWWIPEGASAAEGTYVRHDRDALLACMTWEAERHGGMIVGEDLGTVEPGLRDALADRGVLGTSLLWFELGADGRPKPAERWRELSLATVGTHDMPPITGFVHGDHIALRDRLGLLTRARADEEADHRRRIADWLDVLYAEGLLTPAPEEVRRALEDGSDAYDEQIVTALHDYLTRTPARLIGVSLADAVGERRTQNQPGTTDEYPNWRIPLAGADGVPVLLDDLRDGAALRLFSRASP</sequence>
<accession>A0ABP8C3Q0</accession>
<comment type="similarity">
    <text evidence="2 10">Belongs to the disproportionating enzyme family.</text>
</comment>
<evidence type="ECO:0000256" key="5">
    <source>
        <dbReference type="ARBA" id="ARBA00022676"/>
    </source>
</evidence>
<dbReference type="PANTHER" id="PTHR32438">
    <property type="entry name" value="4-ALPHA-GLUCANOTRANSFERASE DPE1, CHLOROPLASTIC/AMYLOPLASTIC"/>
    <property type="match status" value="1"/>
</dbReference>
<evidence type="ECO:0000256" key="9">
    <source>
        <dbReference type="ARBA" id="ARBA00031501"/>
    </source>
</evidence>
<evidence type="ECO:0000256" key="8">
    <source>
        <dbReference type="ARBA" id="ARBA00031423"/>
    </source>
</evidence>
<protein>
    <recommendedName>
        <fullName evidence="4 10">4-alpha-glucanotransferase</fullName>
        <ecNumber evidence="3 10">2.4.1.25</ecNumber>
    </recommendedName>
    <alternativeName>
        <fullName evidence="8 10">Amylomaltase</fullName>
    </alternativeName>
    <alternativeName>
        <fullName evidence="9 10">Disproportionating enzyme</fullName>
    </alternativeName>
</protein>
<dbReference type="EC" id="2.4.1.25" evidence="3 10"/>
<comment type="catalytic activity">
    <reaction evidence="1 10">
        <text>Transfers a segment of a (1-&gt;4)-alpha-D-glucan to a new position in an acceptor, which may be glucose or a (1-&gt;4)-alpha-D-glucan.</text>
        <dbReference type="EC" id="2.4.1.25"/>
    </reaction>
</comment>